<feature type="region of interest" description="Disordered" evidence="1">
    <location>
        <begin position="1"/>
        <end position="42"/>
    </location>
</feature>
<dbReference type="EMBL" id="GG662523">
    <property type="protein sequence ID" value="EAS02748.1"/>
    <property type="molecule type" value="Genomic_DNA"/>
</dbReference>
<protein>
    <submittedName>
        <fullName evidence="2">Uncharacterized protein</fullName>
    </submittedName>
</protein>
<evidence type="ECO:0000313" key="3">
    <source>
        <dbReference type="Proteomes" id="UP000009168"/>
    </source>
</evidence>
<sequence length="214" mass="24902">MGACAGSTKKQPKSKTSGSISTCQDSPVKRQNKLSTDNNEKQQYKLSQDIDPYFTKFQIHEADFKQHANLKSQSYYMIFYKFKMLSDQIGDIQQQGISSRLTKSLAKIKLLREKIKRDFNTDSYSKASPTLPILNEEVLIYTFKYTQIMIDVFEQLEKDPKYEELYPIISFSFKEMKNKLRDILIDADQVRVNSQAKHRRSEEVPQSSLKNIES</sequence>
<keyword evidence="3" id="KW-1185">Reference proteome</keyword>
<accession>I7MLN3</accession>
<dbReference type="Proteomes" id="UP000009168">
    <property type="component" value="Unassembled WGS sequence"/>
</dbReference>
<dbReference type="RefSeq" id="XP_001022993.1">
    <property type="nucleotide sequence ID" value="XM_001022993.3"/>
</dbReference>
<dbReference type="HOGENOM" id="CLU_1291282_0_0_1"/>
<dbReference type="InParanoid" id="I7MLN3"/>
<gene>
    <name evidence="2" type="ORF">TTHERM_00348380</name>
</gene>
<proteinExistence type="predicted"/>
<dbReference type="GeneID" id="7836197"/>
<dbReference type="KEGG" id="tet:TTHERM_00348380"/>
<feature type="compositionally biased region" description="Polar residues" evidence="1">
    <location>
        <begin position="14"/>
        <end position="25"/>
    </location>
</feature>
<reference evidence="3" key="1">
    <citation type="journal article" date="2006" name="PLoS Biol.">
        <title>Macronuclear genome sequence of the ciliate Tetrahymena thermophila, a model eukaryote.</title>
        <authorList>
            <person name="Eisen J.A."/>
            <person name="Coyne R.S."/>
            <person name="Wu M."/>
            <person name="Wu D."/>
            <person name="Thiagarajan M."/>
            <person name="Wortman J.R."/>
            <person name="Badger J.H."/>
            <person name="Ren Q."/>
            <person name="Amedeo P."/>
            <person name="Jones K.M."/>
            <person name="Tallon L.J."/>
            <person name="Delcher A.L."/>
            <person name="Salzberg S.L."/>
            <person name="Silva J.C."/>
            <person name="Haas B.J."/>
            <person name="Majoros W.H."/>
            <person name="Farzad M."/>
            <person name="Carlton J.M."/>
            <person name="Smith R.K. Jr."/>
            <person name="Garg J."/>
            <person name="Pearlman R.E."/>
            <person name="Karrer K.M."/>
            <person name="Sun L."/>
            <person name="Manning G."/>
            <person name="Elde N.C."/>
            <person name="Turkewitz A.P."/>
            <person name="Asai D.J."/>
            <person name="Wilkes D.E."/>
            <person name="Wang Y."/>
            <person name="Cai H."/>
            <person name="Collins K."/>
            <person name="Stewart B.A."/>
            <person name="Lee S.R."/>
            <person name="Wilamowska K."/>
            <person name="Weinberg Z."/>
            <person name="Ruzzo W.L."/>
            <person name="Wloga D."/>
            <person name="Gaertig J."/>
            <person name="Frankel J."/>
            <person name="Tsao C.-C."/>
            <person name="Gorovsky M.A."/>
            <person name="Keeling P.J."/>
            <person name="Waller R.F."/>
            <person name="Patron N.J."/>
            <person name="Cherry J.M."/>
            <person name="Stover N.A."/>
            <person name="Krieger C.J."/>
            <person name="del Toro C."/>
            <person name="Ryder H.F."/>
            <person name="Williamson S.C."/>
            <person name="Barbeau R.A."/>
            <person name="Hamilton E.P."/>
            <person name="Orias E."/>
        </authorList>
    </citation>
    <scope>NUCLEOTIDE SEQUENCE [LARGE SCALE GENOMIC DNA]</scope>
    <source>
        <strain evidence="3">SB210</strain>
    </source>
</reference>
<name>I7MLN3_TETTS</name>
<evidence type="ECO:0000256" key="1">
    <source>
        <dbReference type="SAM" id="MobiDB-lite"/>
    </source>
</evidence>
<dbReference type="AlphaFoldDB" id="I7MLN3"/>
<evidence type="ECO:0000313" key="2">
    <source>
        <dbReference type="EMBL" id="EAS02748.1"/>
    </source>
</evidence>
<organism evidence="2 3">
    <name type="scientific">Tetrahymena thermophila (strain SB210)</name>
    <dbReference type="NCBI Taxonomy" id="312017"/>
    <lineage>
        <taxon>Eukaryota</taxon>
        <taxon>Sar</taxon>
        <taxon>Alveolata</taxon>
        <taxon>Ciliophora</taxon>
        <taxon>Intramacronucleata</taxon>
        <taxon>Oligohymenophorea</taxon>
        <taxon>Hymenostomatida</taxon>
        <taxon>Tetrahymenina</taxon>
        <taxon>Tetrahymenidae</taxon>
        <taxon>Tetrahymena</taxon>
    </lineage>
</organism>